<dbReference type="SMART" id="SM00233">
    <property type="entry name" value="PH"/>
    <property type="match status" value="1"/>
</dbReference>
<comment type="similarity">
    <text evidence="4 13">Belongs to the OSBP family.</text>
</comment>
<dbReference type="InterPro" id="IPR000648">
    <property type="entry name" value="Oxysterol-bd"/>
</dbReference>
<protein>
    <recommendedName>
        <fullName evidence="14">Oxysterol-binding protein</fullName>
    </recommendedName>
</protein>
<dbReference type="FunFam" id="2.40.160.120:FF:000001">
    <property type="entry name" value="Oxysterol-binding protein"/>
    <property type="match status" value="1"/>
</dbReference>
<evidence type="ECO:0000256" key="10">
    <source>
        <dbReference type="ARBA" id="ARBA00023055"/>
    </source>
</evidence>
<organism evidence="18 19">
    <name type="scientific">Allacma fusca</name>
    <dbReference type="NCBI Taxonomy" id="39272"/>
    <lineage>
        <taxon>Eukaryota</taxon>
        <taxon>Metazoa</taxon>
        <taxon>Ecdysozoa</taxon>
        <taxon>Arthropoda</taxon>
        <taxon>Hexapoda</taxon>
        <taxon>Collembola</taxon>
        <taxon>Symphypleona</taxon>
        <taxon>Sminthuridae</taxon>
        <taxon>Allacma</taxon>
    </lineage>
</organism>
<dbReference type="InterPro" id="IPR001849">
    <property type="entry name" value="PH_domain"/>
</dbReference>
<dbReference type="PROSITE" id="PS01013">
    <property type="entry name" value="OSBP"/>
    <property type="match status" value="1"/>
</dbReference>
<dbReference type="FunFam" id="2.30.29.30:FF:000011">
    <property type="entry name" value="Oxysterol-binding protein"/>
    <property type="match status" value="1"/>
</dbReference>
<sequence length="764" mass="86803">MSSKHHESDTEASCESSEGAATTATAASEPPKPPPRGRGKRKTRRSDWEILEGLKEGQTYDRVPKKFEGFVLKKRKWPLKGYHKRYFMLDKGVIVYGKSGWDCARGKIHGSLDAGLSVITTKPRDGRIDIDAEDCIYHLKIKPKEVYMEWLEQLKQHRLYRQHILSFKELSSPTEEVVSPLTPISSPGDSKNIDKEISLVEKDLSHLEGILETIPQPKKDDDNKLRDFLVLAKEVVVSLRGIVRSVGNGINAREVEGGAATLRHALNQALQQNAELKSRLSRIHREASLDLNYPAAQTSDTIKSYSSSMSNSEYYDAMETNKDEDRTSSDEESFSSEGEGEADSLNSENSEPSKFVDHTHLEPSVLTSSSSNLNIKIPEPLLREGRRTFLPAPAPSGTEAPSLWGILRKNIGKDLSKISMPVTLNEPLGVLQRMCEELEYSELLDTASKESDPVERIALIAAFAVSGYSSSFFRTHKPFNPLLGETFECVREDKGFRFLAEQVCHHPPVSACHAEGRAWQFWEETQLKTKFWGKSMEIQPIGEVHIVFPKWGEHYSYNKATTCVHNLFSPPNRWVDLYGEVSILSGGLTCNLTFVKVSYWSSRKHEVFGTVVNAEGVTIRNLYGHWNEAFYVGQPPSARCIWRMGTMPEDASKFYGFTRLAIELNELSPSLRDKIPGTDTRFRPDQRLLEEGNIVGAESMKMTVEQKQRDRRKKREEEKNPFQPLWFKKSKNQTRSGEEQWEFMGTYWEVRKNGFKNVELEPLW</sequence>
<gene>
    <name evidence="18" type="ORF">AFUS01_LOCUS23724</name>
</gene>
<keyword evidence="6" id="KW-1003">Cell membrane</keyword>
<dbReference type="GO" id="GO:0097038">
    <property type="term" value="C:perinuclear endoplasmic reticulum"/>
    <property type="evidence" value="ECO:0007669"/>
    <property type="project" value="TreeGrafter"/>
</dbReference>
<dbReference type="Pfam" id="PF01237">
    <property type="entry name" value="Oxysterol_BP"/>
    <property type="match status" value="1"/>
</dbReference>
<evidence type="ECO:0000259" key="17">
    <source>
        <dbReference type="SMART" id="SM00233"/>
    </source>
</evidence>
<dbReference type="GO" id="GO:0120015">
    <property type="term" value="F:sterol transfer activity"/>
    <property type="evidence" value="ECO:0007669"/>
    <property type="project" value="UniProtKB-ARBA"/>
</dbReference>
<feature type="compositionally biased region" description="Low complexity" evidence="16">
    <location>
        <begin position="11"/>
        <end position="29"/>
    </location>
</feature>
<dbReference type="GO" id="GO:0006699">
    <property type="term" value="P:bile acid biosynthetic process"/>
    <property type="evidence" value="ECO:0007669"/>
    <property type="project" value="UniProtKB-ARBA"/>
</dbReference>
<evidence type="ECO:0000256" key="2">
    <source>
        <dbReference type="ARBA" id="ARBA00004514"/>
    </source>
</evidence>
<feature type="coiled-coil region" evidence="15">
    <location>
        <begin position="259"/>
        <end position="286"/>
    </location>
</feature>
<feature type="region of interest" description="Disordered" evidence="16">
    <location>
        <begin position="1"/>
        <end position="47"/>
    </location>
</feature>
<evidence type="ECO:0000256" key="16">
    <source>
        <dbReference type="SAM" id="MobiDB-lite"/>
    </source>
</evidence>
<evidence type="ECO:0000256" key="4">
    <source>
        <dbReference type="ARBA" id="ARBA00008842"/>
    </source>
</evidence>
<name>A0A8J2KE03_9HEXA</name>
<feature type="region of interest" description="Disordered" evidence="16">
    <location>
        <begin position="319"/>
        <end position="355"/>
    </location>
</feature>
<evidence type="ECO:0000313" key="18">
    <source>
        <dbReference type="EMBL" id="CAG7785075.1"/>
    </source>
</evidence>
<feature type="domain" description="PH" evidence="17">
    <location>
        <begin position="65"/>
        <end position="161"/>
    </location>
</feature>
<dbReference type="GO" id="GO:0005789">
    <property type="term" value="C:endoplasmic reticulum membrane"/>
    <property type="evidence" value="ECO:0007669"/>
    <property type="project" value="UniProtKB-SubCell"/>
</dbReference>
<evidence type="ECO:0000256" key="5">
    <source>
        <dbReference type="ARBA" id="ARBA00022448"/>
    </source>
</evidence>
<dbReference type="CDD" id="cd13287">
    <property type="entry name" value="PH_ORP3_ORP6_ORP7"/>
    <property type="match status" value="1"/>
</dbReference>
<evidence type="ECO:0000313" key="19">
    <source>
        <dbReference type="Proteomes" id="UP000708208"/>
    </source>
</evidence>
<dbReference type="Proteomes" id="UP000708208">
    <property type="component" value="Unassembled WGS sequence"/>
</dbReference>
<dbReference type="InterPro" id="IPR018494">
    <property type="entry name" value="Oxysterol-bd_CS"/>
</dbReference>
<evidence type="ECO:0000256" key="11">
    <source>
        <dbReference type="ARBA" id="ARBA00023121"/>
    </source>
</evidence>
<reference evidence="18" key="1">
    <citation type="submission" date="2021-06" db="EMBL/GenBank/DDBJ databases">
        <authorList>
            <person name="Hodson N. C."/>
            <person name="Mongue J. A."/>
            <person name="Jaron S. K."/>
        </authorList>
    </citation>
    <scope>NUCLEOTIDE SEQUENCE</scope>
</reference>
<feature type="compositionally biased region" description="Basic residues" evidence="16">
    <location>
        <begin position="35"/>
        <end position="44"/>
    </location>
</feature>
<evidence type="ECO:0000256" key="7">
    <source>
        <dbReference type="ARBA" id="ARBA00022490"/>
    </source>
</evidence>
<keyword evidence="12" id="KW-0472">Membrane</keyword>
<feature type="compositionally biased region" description="Basic and acidic residues" evidence="16">
    <location>
        <begin position="319"/>
        <end position="329"/>
    </location>
</feature>
<keyword evidence="9" id="KW-0256">Endoplasmic reticulum</keyword>
<evidence type="ECO:0000256" key="13">
    <source>
        <dbReference type="RuleBase" id="RU003844"/>
    </source>
</evidence>
<dbReference type="OrthoDB" id="1854502at2759"/>
<keyword evidence="15" id="KW-0175">Coiled coil</keyword>
<evidence type="ECO:0000256" key="15">
    <source>
        <dbReference type="SAM" id="Coils"/>
    </source>
</evidence>
<accession>A0A8J2KE03</accession>
<feature type="compositionally biased region" description="Acidic residues" evidence="16">
    <location>
        <begin position="330"/>
        <end position="342"/>
    </location>
</feature>
<dbReference type="PANTHER" id="PTHR10972:SF203">
    <property type="entry name" value="OXYSTEROL-BINDING PROTEIN HOMOLOG 3"/>
    <property type="match status" value="1"/>
</dbReference>
<dbReference type="GO" id="GO:0005886">
    <property type="term" value="C:plasma membrane"/>
    <property type="evidence" value="ECO:0007669"/>
    <property type="project" value="UniProtKB-SubCell"/>
</dbReference>
<dbReference type="AlphaFoldDB" id="A0A8J2KE03"/>
<evidence type="ECO:0000256" key="12">
    <source>
        <dbReference type="ARBA" id="ARBA00023136"/>
    </source>
</evidence>
<keyword evidence="11" id="KW-0446">Lipid-binding</keyword>
<dbReference type="EMBL" id="CAJVCH010288486">
    <property type="protein sequence ID" value="CAG7785075.1"/>
    <property type="molecule type" value="Genomic_DNA"/>
</dbReference>
<dbReference type="PANTHER" id="PTHR10972">
    <property type="entry name" value="OXYSTEROL-BINDING PROTEIN-RELATED"/>
    <property type="match status" value="1"/>
</dbReference>
<evidence type="ECO:0000256" key="6">
    <source>
        <dbReference type="ARBA" id="ARBA00022475"/>
    </source>
</evidence>
<keyword evidence="10 14" id="KW-0445">Lipid transport</keyword>
<evidence type="ECO:0000256" key="1">
    <source>
        <dbReference type="ARBA" id="ARBA00004236"/>
    </source>
</evidence>
<feature type="region of interest" description="Disordered" evidence="16">
    <location>
        <begin position="702"/>
        <end position="729"/>
    </location>
</feature>
<dbReference type="GO" id="GO:0015485">
    <property type="term" value="F:cholesterol binding"/>
    <property type="evidence" value="ECO:0007669"/>
    <property type="project" value="TreeGrafter"/>
</dbReference>
<evidence type="ECO:0000256" key="9">
    <source>
        <dbReference type="ARBA" id="ARBA00022824"/>
    </source>
</evidence>
<comment type="caution">
    <text evidence="18">The sequence shown here is derived from an EMBL/GenBank/DDBJ whole genome shotgun (WGS) entry which is preliminary data.</text>
</comment>
<keyword evidence="7" id="KW-0963">Cytoplasm</keyword>
<evidence type="ECO:0000256" key="3">
    <source>
        <dbReference type="ARBA" id="ARBA00004586"/>
    </source>
</evidence>
<proteinExistence type="inferred from homology"/>
<dbReference type="GO" id="GO:0005829">
    <property type="term" value="C:cytosol"/>
    <property type="evidence" value="ECO:0007669"/>
    <property type="project" value="UniProtKB-SubCell"/>
</dbReference>
<evidence type="ECO:0000256" key="14">
    <source>
        <dbReference type="RuleBase" id="RU003845"/>
    </source>
</evidence>
<dbReference type="GO" id="GO:0005634">
    <property type="term" value="C:nucleus"/>
    <property type="evidence" value="ECO:0007669"/>
    <property type="project" value="UniProtKB-ARBA"/>
</dbReference>
<keyword evidence="5 14" id="KW-0813">Transport</keyword>
<keyword evidence="8" id="KW-0597">Phosphoprotein</keyword>
<comment type="subcellular location">
    <subcellularLocation>
        <location evidence="1">Cell membrane</location>
    </subcellularLocation>
    <subcellularLocation>
        <location evidence="2">Cytoplasm</location>
        <location evidence="2">Cytosol</location>
    </subcellularLocation>
    <subcellularLocation>
        <location evidence="3">Endoplasmic reticulum membrane</location>
    </subcellularLocation>
</comment>
<evidence type="ECO:0000256" key="8">
    <source>
        <dbReference type="ARBA" id="ARBA00022553"/>
    </source>
</evidence>
<keyword evidence="19" id="KW-1185">Reference proteome</keyword>